<dbReference type="PROSITE" id="PS50082">
    <property type="entry name" value="WD_REPEATS_2"/>
    <property type="match status" value="2"/>
</dbReference>
<keyword evidence="1 3" id="KW-0853">WD repeat</keyword>
<evidence type="ECO:0000256" key="1">
    <source>
        <dbReference type="ARBA" id="ARBA00022574"/>
    </source>
</evidence>
<dbReference type="PROSITE" id="PS50294">
    <property type="entry name" value="WD_REPEATS_REGION"/>
    <property type="match status" value="1"/>
</dbReference>
<evidence type="ECO:0000256" key="2">
    <source>
        <dbReference type="ARBA" id="ARBA00022737"/>
    </source>
</evidence>
<dbReference type="PANTHER" id="PTHR44666:SF1">
    <property type="entry name" value="WD REPEAT-CONTAINING PROTEIN 53"/>
    <property type="match status" value="1"/>
</dbReference>
<dbReference type="Gene3D" id="2.130.10.10">
    <property type="entry name" value="YVTN repeat-like/Quinoprotein amine dehydrogenase"/>
    <property type="match status" value="2"/>
</dbReference>
<dbReference type="Pfam" id="PF00400">
    <property type="entry name" value="WD40"/>
    <property type="match status" value="3"/>
</dbReference>
<dbReference type="EMBL" id="VYZX01018786">
    <property type="protein sequence ID" value="NXS58082.1"/>
    <property type="molecule type" value="Genomic_DNA"/>
</dbReference>
<dbReference type="InterPro" id="IPR019775">
    <property type="entry name" value="WD40_repeat_CS"/>
</dbReference>
<dbReference type="InterPro" id="IPR036322">
    <property type="entry name" value="WD40_repeat_dom_sf"/>
</dbReference>
<feature type="repeat" description="WD" evidence="3">
    <location>
        <begin position="235"/>
        <end position="270"/>
    </location>
</feature>
<dbReference type="PANTHER" id="PTHR44666">
    <property type="entry name" value="WD REPEAT-CONTAINING PROTEIN 53"/>
    <property type="match status" value="1"/>
</dbReference>
<gene>
    <name evidence="4" type="primary">Wdr53</name>
    <name evidence="4" type="ORF">BRALEP_R01651</name>
</gene>
<sequence>MAVKWTGGHSSSILCLNVNTEGLVASGAERGELTLWDGGGTPAGQLQLPEADDVTSMVFSPQRPTSLYTSHGETISLLDVRSLKEPVERFHVNEEEINCLSVNENDSFLAAADDSGAIKVVDLENKKVRRSLRHSNICSSVVFRPQRPQSLVSCGLDMQVMLWNLQKVRPLWTTNLQECGTEEDSPQSTGQFFNPPLAHSLSVASCGNIFGCGAQDGKVRIFRITGTKFEGELEFQGHSLGVSQVLFMPEAYWLLTGGNDGKVLLWDISSEVGKQQQSPAKSLQRRKTQALACTRKDGKLNKVASSEHARVLPKLTIEHGEKVNWISCAEIKGSKRVLVADQSSSVFVYPLPEP</sequence>
<dbReference type="InterPro" id="IPR001680">
    <property type="entry name" value="WD40_rpt"/>
</dbReference>
<dbReference type="SUPFAM" id="SSF50978">
    <property type="entry name" value="WD40 repeat-like"/>
    <property type="match status" value="1"/>
</dbReference>
<comment type="caution">
    <text evidence="4">The sequence shown here is derived from an EMBL/GenBank/DDBJ whole genome shotgun (WGS) entry which is preliminary data.</text>
</comment>
<dbReference type="InterPro" id="IPR015943">
    <property type="entry name" value="WD40/YVTN_repeat-like_dom_sf"/>
</dbReference>
<keyword evidence="5" id="KW-1185">Reference proteome</keyword>
<dbReference type="OrthoDB" id="2161379at2759"/>
<evidence type="ECO:0000256" key="3">
    <source>
        <dbReference type="PROSITE-ProRule" id="PRU00221"/>
    </source>
</evidence>
<feature type="non-terminal residue" evidence="4">
    <location>
        <position position="354"/>
    </location>
</feature>
<dbReference type="AlphaFoldDB" id="A0A7L2VIE6"/>
<feature type="repeat" description="WD" evidence="3">
    <location>
        <begin position="6"/>
        <end position="37"/>
    </location>
</feature>
<organism evidence="4 5">
    <name type="scientific">Brachypteracias leptosomus</name>
    <name type="common">short-legged ground-roller</name>
    <dbReference type="NCBI Taxonomy" id="135165"/>
    <lineage>
        <taxon>Eukaryota</taxon>
        <taxon>Metazoa</taxon>
        <taxon>Chordata</taxon>
        <taxon>Craniata</taxon>
        <taxon>Vertebrata</taxon>
        <taxon>Euteleostomi</taxon>
        <taxon>Archelosauria</taxon>
        <taxon>Archosauria</taxon>
        <taxon>Dinosauria</taxon>
        <taxon>Saurischia</taxon>
        <taxon>Theropoda</taxon>
        <taxon>Coelurosauria</taxon>
        <taxon>Aves</taxon>
        <taxon>Neognathae</taxon>
        <taxon>Neoaves</taxon>
        <taxon>Telluraves</taxon>
        <taxon>Coraciimorphae</taxon>
        <taxon>Coraciiformes</taxon>
        <taxon>Brachypteraciidae</taxon>
        <taxon>Brachypteracias</taxon>
    </lineage>
</organism>
<accession>A0A7L2VIE6</accession>
<reference evidence="4 5" key="1">
    <citation type="submission" date="2019-09" db="EMBL/GenBank/DDBJ databases">
        <title>Bird 10,000 Genomes (B10K) Project - Family phase.</title>
        <authorList>
            <person name="Zhang G."/>
        </authorList>
    </citation>
    <scope>NUCLEOTIDE SEQUENCE [LARGE SCALE GENOMIC DNA]</scope>
    <source>
        <strain evidence="4">B10K-DU-012-52</strain>
    </source>
</reference>
<dbReference type="SMART" id="SM00320">
    <property type="entry name" value="WD40"/>
    <property type="match status" value="6"/>
</dbReference>
<evidence type="ECO:0000313" key="5">
    <source>
        <dbReference type="Proteomes" id="UP000520535"/>
    </source>
</evidence>
<dbReference type="InterPro" id="IPR042453">
    <property type="entry name" value="WDR53"/>
</dbReference>
<dbReference type="PROSITE" id="PS00678">
    <property type="entry name" value="WD_REPEATS_1"/>
    <property type="match status" value="2"/>
</dbReference>
<protein>
    <submittedName>
        <fullName evidence="4">WDR53 protein</fullName>
    </submittedName>
</protein>
<evidence type="ECO:0000313" key="4">
    <source>
        <dbReference type="EMBL" id="NXS58082.1"/>
    </source>
</evidence>
<proteinExistence type="predicted"/>
<dbReference type="Proteomes" id="UP000520535">
    <property type="component" value="Unassembled WGS sequence"/>
</dbReference>
<name>A0A7L2VIE6_9AVES</name>
<keyword evidence="2" id="KW-0677">Repeat</keyword>
<feature type="non-terminal residue" evidence="4">
    <location>
        <position position="1"/>
    </location>
</feature>